<dbReference type="InterPro" id="IPR003660">
    <property type="entry name" value="HAMP_dom"/>
</dbReference>
<dbReference type="PRINTS" id="PR00344">
    <property type="entry name" value="BCTRLSENSOR"/>
</dbReference>
<evidence type="ECO:0000256" key="7">
    <source>
        <dbReference type="ARBA" id="ARBA00022741"/>
    </source>
</evidence>
<dbReference type="PANTHER" id="PTHR44936">
    <property type="entry name" value="SENSOR PROTEIN CREC"/>
    <property type="match status" value="1"/>
</dbReference>
<feature type="domain" description="HAMP" evidence="13">
    <location>
        <begin position="191"/>
        <end position="245"/>
    </location>
</feature>
<name>A0A1Z8BB60_9FLAO</name>
<feature type="domain" description="Histidine kinase" evidence="12">
    <location>
        <begin position="262"/>
        <end position="470"/>
    </location>
</feature>
<keyword evidence="11" id="KW-0472">Membrane</keyword>
<dbReference type="PANTHER" id="PTHR44936:SF10">
    <property type="entry name" value="SENSOR PROTEIN RSTB"/>
    <property type="match status" value="1"/>
</dbReference>
<keyword evidence="7" id="KW-0547">Nucleotide-binding</keyword>
<dbReference type="InterPro" id="IPR050980">
    <property type="entry name" value="2C_sensor_his_kinase"/>
</dbReference>
<evidence type="ECO:0000256" key="5">
    <source>
        <dbReference type="ARBA" id="ARBA00022553"/>
    </source>
</evidence>
<dbReference type="SUPFAM" id="SSF47384">
    <property type="entry name" value="Homodimeric domain of signal transducing histidine kinase"/>
    <property type="match status" value="1"/>
</dbReference>
<evidence type="ECO:0000313" key="14">
    <source>
        <dbReference type="EMBL" id="OUS19799.1"/>
    </source>
</evidence>
<keyword evidence="11" id="KW-0812">Transmembrane</keyword>
<dbReference type="SMART" id="SM00388">
    <property type="entry name" value="HisKA"/>
    <property type="match status" value="1"/>
</dbReference>
<keyword evidence="6" id="KW-0808">Transferase</keyword>
<keyword evidence="11" id="KW-1133">Transmembrane helix</keyword>
<dbReference type="PROSITE" id="PS50109">
    <property type="entry name" value="HIS_KIN"/>
    <property type="match status" value="1"/>
</dbReference>
<evidence type="ECO:0000256" key="6">
    <source>
        <dbReference type="ARBA" id="ARBA00022679"/>
    </source>
</evidence>
<evidence type="ECO:0000256" key="10">
    <source>
        <dbReference type="SAM" id="Coils"/>
    </source>
</evidence>
<dbReference type="PROSITE" id="PS50885">
    <property type="entry name" value="HAMP"/>
    <property type="match status" value="1"/>
</dbReference>
<dbReference type="InterPro" id="IPR003594">
    <property type="entry name" value="HATPase_dom"/>
</dbReference>
<dbReference type="Gene3D" id="3.30.565.10">
    <property type="entry name" value="Histidine kinase-like ATPase, C-terminal domain"/>
    <property type="match status" value="1"/>
</dbReference>
<dbReference type="InterPro" id="IPR036890">
    <property type="entry name" value="HATPase_C_sf"/>
</dbReference>
<dbReference type="InterPro" id="IPR005467">
    <property type="entry name" value="His_kinase_dom"/>
</dbReference>
<keyword evidence="5" id="KW-0597">Phosphoprotein</keyword>
<evidence type="ECO:0000256" key="4">
    <source>
        <dbReference type="ARBA" id="ARBA00022475"/>
    </source>
</evidence>
<accession>A0A1Z8BB60</accession>
<reference evidence="14 15" key="1">
    <citation type="journal article" date="2017" name="Proc. Natl. Acad. Sci. U.S.A.">
        <title>Simulation of Deepwater Horizon oil plume reveals substrate specialization within a complex community of hydrocarbon-degraders.</title>
        <authorList>
            <person name="Hu P."/>
            <person name="Dubinsky E.A."/>
            <person name="Probst A.J."/>
            <person name="Wang J."/>
            <person name="Sieber C.M.K."/>
            <person name="Tom L.M."/>
            <person name="Gardinali P."/>
            <person name="Banfield J.F."/>
            <person name="Atlas R.M."/>
            <person name="Andersen G.L."/>
        </authorList>
    </citation>
    <scope>NUCLEOTIDE SEQUENCE [LARGE SCALE GENOMIC DNA]</scope>
    <source>
        <strain evidence="14">35_9_T64</strain>
    </source>
</reference>
<dbReference type="Pfam" id="PF00512">
    <property type="entry name" value="HisKA"/>
    <property type="match status" value="1"/>
</dbReference>
<proteinExistence type="predicted"/>
<evidence type="ECO:0000256" key="3">
    <source>
        <dbReference type="ARBA" id="ARBA00012438"/>
    </source>
</evidence>
<dbReference type="Pfam" id="PF02518">
    <property type="entry name" value="HATPase_c"/>
    <property type="match status" value="1"/>
</dbReference>
<organism evidence="14 15">
    <name type="scientific">Nonlabens dokdonensis</name>
    <dbReference type="NCBI Taxonomy" id="328515"/>
    <lineage>
        <taxon>Bacteria</taxon>
        <taxon>Pseudomonadati</taxon>
        <taxon>Bacteroidota</taxon>
        <taxon>Flavobacteriia</taxon>
        <taxon>Flavobacteriales</taxon>
        <taxon>Flavobacteriaceae</taxon>
        <taxon>Nonlabens</taxon>
    </lineage>
</organism>
<gene>
    <name evidence="14" type="ORF">A9Q93_02150</name>
</gene>
<dbReference type="Proteomes" id="UP000196102">
    <property type="component" value="Unassembled WGS sequence"/>
</dbReference>
<dbReference type="GO" id="GO:0000155">
    <property type="term" value="F:phosphorelay sensor kinase activity"/>
    <property type="evidence" value="ECO:0007669"/>
    <property type="project" value="InterPro"/>
</dbReference>
<evidence type="ECO:0000256" key="11">
    <source>
        <dbReference type="SAM" id="Phobius"/>
    </source>
</evidence>
<dbReference type="InterPro" id="IPR036097">
    <property type="entry name" value="HisK_dim/P_sf"/>
</dbReference>
<feature type="transmembrane region" description="Helical" evidence="11">
    <location>
        <begin position="171"/>
        <end position="190"/>
    </location>
</feature>
<dbReference type="EMBL" id="MAAX01000035">
    <property type="protein sequence ID" value="OUS19799.1"/>
    <property type="molecule type" value="Genomic_DNA"/>
</dbReference>
<dbReference type="InterPro" id="IPR004358">
    <property type="entry name" value="Sig_transdc_His_kin-like_C"/>
</dbReference>
<dbReference type="CDD" id="cd00082">
    <property type="entry name" value="HisKA"/>
    <property type="match status" value="1"/>
</dbReference>
<feature type="coiled-coil region" evidence="10">
    <location>
        <begin position="223"/>
        <end position="253"/>
    </location>
</feature>
<dbReference type="SMART" id="SM00387">
    <property type="entry name" value="HATPase_c"/>
    <property type="match status" value="1"/>
</dbReference>
<evidence type="ECO:0000256" key="9">
    <source>
        <dbReference type="ARBA" id="ARBA00022840"/>
    </source>
</evidence>
<keyword evidence="8 14" id="KW-0418">Kinase</keyword>
<comment type="subcellular location">
    <subcellularLocation>
        <location evidence="2">Cell membrane</location>
        <topology evidence="2">Multi-pass membrane protein</topology>
    </subcellularLocation>
</comment>
<evidence type="ECO:0000256" key="8">
    <source>
        <dbReference type="ARBA" id="ARBA00022777"/>
    </source>
</evidence>
<sequence>MVVLTIVASVLIAGMSIYQFKEQAKDYHEKRLSRKEIAIKKDIANELRETDYEISTENLPLIFRDRISGISTVHGMQVNIYDLQGKLRKSSRTEFKTDSLRSQVSKDILEKLGNADDGRYVRRFELDGQSYRSSYSYLTDNKFKNIGILNLPYIENDDFMSYELEEFLKRLSLVYTLMFLISLVLAYFLARYITRSIRSISDNLKELDISKRNRKLEVDHKGTEEINTLVESYNKMVEELEESAVKLATSEREQAWREMAKQVAHEIKNPLTPMRLTVQSFQRRFDPTDPDYKEKLNEYSNSLIEQIDVMSNIASAFSTYAAMPAQKNEETDVCMVTQLALDIFNESNIRYTSDCESLTAVFDRTQLIRVVTNLVKNAIQATDINHENNIEVSVKSDDLKIYITVADTGTGVHPDFEDKIFEPKFTTKNSGMGLGLAMVKQIVENFEGTITMTTTYGEGTSFTVTLPKSS</sequence>
<dbReference type="Gene3D" id="6.10.340.10">
    <property type="match status" value="1"/>
</dbReference>
<dbReference type="InterPro" id="IPR003661">
    <property type="entry name" value="HisK_dim/P_dom"/>
</dbReference>
<dbReference type="RefSeq" id="WP_303685740.1">
    <property type="nucleotide sequence ID" value="NZ_CAJXYO010000017.1"/>
</dbReference>
<comment type="catalytic activity">
    <reaction evidence="1">
        <text>ATP + protein L-histidine = ADP + protein N-phospho-L-histidine.</text>
        <dbReference type="EC" id="2.7.13.3"/>
    </reaction>
</comment>
<evidence type="ECO:0000313" key="15">
    <source>
        <dbReference type="Proteomes" id="UP000196102"/>
    </source>
</evidence>
<evidence type="ECO:0000259" key="12">
    <source>
        <dbReference type="PROSITE" id="PS50109"/>
    </source>
</evidence>
<keyword evidence="10" id="KW-0175">Coiled coil</keyword>
<evidence type="ECO:0000259" key="13">
    <source>
        <dbReference type="PROSITE" id="PS50885"/>
    </source>
</evidence>
<dbReference type="Gene3D" id="1.10.287.130">
    <property type="match status" value="1"/>
</dbReference>
<dbReference type="EC" id="2.7.13.3" evidence="3"/>
<evidence type="ECO:0000256" key="1">
    <source>
        <dbReference type="ARBA" id="ARBA00000085"/>
    </source>
</evidence>
<dbReference type="AlphaFoldDB" id="A0A1Z8BB60"/>
<dbReference type="GO" id="GO:0005524">
    <property type="term" value="F:ATP binding"/>
    <property type="evidence" value="ECO:0007669"/>
    <property type="project" value="UniProtKB-KW"/>
</dbReference>
<keyword evidence="9" id="KW-0067">ATP-binding</keyword>
<dbReference type="SUPFAM" id="SSF55874">
    <property type="entry name" value="ATPase domain of HSP90 chaperone/DNA topoisomerase II/histidine kinase"/>
    <property type="match status" value="1"/>
</dbReference>
<comment type="caution">
    <text evidence="14">The sequence shown here is derived from an EMBL/GenBank/DDBJ whole genome shotgun (WGS) entry which is preliminary data.</text>
</comment>
<protein>
    <recommendedName>
        <fullName evidence="3">histidine kinase</fullName>
        <ecNumber evidence="3">2.7.13.3</ecNumber>
    </recommendedName>
</protein>
<keyword evidence="4" id="KW-1003">Cell membrane</keyword>
<dbReference type="GO" id="GO:0005886">
    <property type="term" value="C:plasma membrane"/>
    <property type="evidence" value="ECO:0007669"/>
    <property type="project" value="UniProtKB-SubCell"/>
</dbReference>
<evidence type="ECO:0000256" key="2">
    <source>
        <dbReference type="ARBA" id="ARBA00004651"/>
    </source>
</evidence>